<evidence type="ECO:0000313" key="2">
    <source>
        <dbReference type="EMBL" id="SEB60434.1"/>
    </source>
</evidence>
<dbReference type="EMBL" id="LT629754">
    <property type="protein sequence ID" value="SDT36472.1"/>
    <property type="molecule type" value="Genomic_DNA"/>
</dbReference>
<sequence length="114" mass="12739">MTLVEFKKKLTAAPKEISFSDTMQVIDSKYSFTPTAFTNGEVKNEAGQNSGSCKLFSFAIKEGLTKEETLVCFGSYYFDEVLLDLKGDSHQNIRNFIETGFEGLNFEGEALKLL</sequence>
<dbReference type="Gene3D" id="3.20.160.10">
    <property type="entry name" value="vpa0580 domain like"/>
    <property type="match status" value="1"/>
</dbReference>
<evidence type="ECO:0000313" key="4">
    <source>
        <dbReference type="Proteomes" id="UP000199574"/>
    </source>
</evidence>
<organism evidence="2 3">
    <name type="scientific">Maribacter dokdonensis</name>
    <dbReference type="NCBI Taxonomy" id="320912"/>
    <lineage>
        <taxon>Bacteria</taxon>
        <taxon>Pseudomonadati</taxon>
        <taxon>Bacteroidota</taxon>
        <taxon>Flavobacteriia</taxon>
        <taxon>Flavobacteriales</taxon>
        <taxon>Flavobacteriaceae</taxon>
        <taxon>Maribacter</taxon>
    </lineage>
</organism>
<dbReference type="RefSeq" id="WP_074670634.1">
    <property type="nucleotide sequence ID" value="NZ_FNTB01000001.1"/>
</dbReference>
<proteinExistence type="predicted"/>
<accession>A0A1H4KPH5</accession>
<dbReference type="InterPro" id="IPR014984">
    <property type="entry name" value="HopJ"/>
</dbReference>
<evidence type="ECO:0000313" key="1">
    <source>
        <dbReference type="EMBL" id="SDT36472.1"/>
    </source>
</evidence>
<dbReference type="Proteomes" id="UP000183038">
    <property type="component" value="Unassembled WGS sequence"/>
</dbReference>
<dbReference type="Proteomes" id="UP000199574">
    <property type="component" value="Chromosome I"/>
</dbReference>
<dbReference type="AlphaFoldDB" id="A0A1H4KPH5"/>
<protein>
    <submittedName>
        <fullName evidence="2">HopJ type III effector protein</fullName>
    </submittedName>
</protein>
<evidence type="ECO:0000313" key="3">
    <source>
        <dbReference type="Proteomes" id="UP000183038"/>
    </source>
</evidence>
<dbReference type="OrthoDB" id="9790826at2"/>
<dbReference type="EMBL" id="FNTB01000001">
    <property type="protein sequence ID" value="SEB60434.1"/>
    <property type="molecule type" value="Genomic_DNA"/>
</dbReference>
<name>A0A1H4KPH5_9FLAO</name>
<gene>
    <name evidence="2" type="ORF">SAMN05192540_1028</name>
    <name evidence="1" type="ORF">SAMN05192545_3533</name>
</gene>
<dbReference type="Pfam" id="PF08888">
    <property type="entry name" value="HopJ"/>
    <property type="match status" value="1"/>
</dbReference>
<reference evidence="1 4" key="1">
    <citation type="submission" date="2016-10" db="EMBL/GenBank/DDBJ databases">
        <authorList>
            <person name="Varghese N."/>
            <person name="Submissions S."/>
        </authorList>
    </citation>
    <scope>NUCLEOTIDE SEQUENCE [LARGE SCALE GENOMIC DNA]</scope>
    <source>
        <strain evidence="1 4">MAR_2009_60</strain>
    </source>
</reference>
<dbReference type="GeneID" id="90592580"/>
<reference evidence="2 3" key="2">
    <citation type="submission" date="2016-10" db="EMBL/GenBank/DDBJ databases">
        <authorList>
            <person name="de Groot N.N."/>
        </authorList>
    </citation>
    <scope>NUCLEOTIDE SEQUENCE [LARGE SCALE GENOMIC DNA]</scope>
    <source>
        <strain evidence="2 3">MAR_2009_71</strain>
    </source>
</reference>
<dbReference type="InterPro" id="IPR038604">
    <property type="entry name" value="HopJ_sf"/>
</dbReference>
<keyword evidence="4" id="KW-1185">Reference proteome</keyword>